<keyword evidence="2" id="KW-1185">Reference proteome</keyword>
<accession>A0ACA9Q6I4</accession>
<feature type="non-terminal residue" evidence="1">
    <location>
        <position position="240"/>
    </location>
</feature>
<organism evidence="1 2">
    <name type="scientific">Cetraspora pellucida</name>
    <dbReference type="NCBI Taxonomy" id="1433469"/>
    <lineage>
        <taxon>Eukaryota</taxon>
        <taxon>Fungi</taxon>
        <taxon>Fungi incertae sedis</taxon>
        <taxon>Mucoromycota</taxon>
        <taxon>Glomeromycotina</taxon>
        <taxon>Glomeromycetes</taxon>
        <taxon>Diversisporales</taxon>
        <taxon>Gigasporaceae</taxon>
        <taxon>Cetraspora</taxon>
    </lineage>
</organism>
<dbReference type="EMBL" id="CAJVPW010035491">
    <property type="protein sequence ID" value="CAG8735806.1"/>
    <property type="molecule type" value="Genomic_DNA"/>
</dbReference>
<comment type="caution">
    <text evidence="1">The sequence shown here is derived from an EMBL/GenBank/DDBJ whole genome shotgun (WGS) entry which is preliminary data.</text>
</comment>
<evidence type="ECO:0000313" key="2">
    <source>
        <dbReference type="Proteomes" id="UP000789366"/>
    </source>
</evidence>
<protein>
    <submittedName>
        <fullName evidence="1">5415_t:CDS:1</fullName>
    </submittedName>
</protein>
<name>A0ACA9Q6I4_9GLOM</name>
<feature type="non-terminal residue" evidence="1">
    <location>
        <position position="1"/>
    </location>
</feature>
<dbReference type="Proteomes" id="UP000789366">
    <property type="component" value="Unassembled WGS sequence"/>
</dbReference>
<reference evidence="1" key="1">
    <citation type="submission" date="2021-06" db="EMBL/GenBank/DDBJ databases">
        <authorList>
            <person name="Kallberg Y."/>
            <person name="Tangrot J."/>
            <person name="Rosling A."/>
        </authorList>
    </citation>
    <scope>NUCLEOTIDE SEQUENCE</scope>
    <source>
        <strain evidence="1">28 12/20/2015</strain>
    </source>
</reference>
<evidence type="ECO:0000313" key="1">
    <source>
        <dbReference type="EMBL" id="CAG8735806.1"/>
    </source>
</evidence>
<proteinExistence type="predicted"/>
<gene>
    <name evidence="1" type="ORF">SPELUC_LOCUS13438</name>
</gene>
<sequence length="240" mass="28565">VAKELGRSIDLSHYFENTITELCARFIICDKRHEPPSTDKIMQLTDFDEKYKQIDIYAQNKAKKWLELYIKEKNGIDSKIIANHGYAYKRAYKKAVKTAQAILHWNIGNTYEIFHEEWLNFEDFKVSDTVSRLWEKFIEYVKAYTENDNLLIGEEIKKSICSDFMKHLNVLIPIIEKYDVFFHKLVYHMRYKEHITIPDKIGQPETMRKNEMITEQPTLSHISKTDQLTLESFLNTWNKA</sequence>